<accession>A0A8H2M8L0</accession>
<comment type="pathway">
    <text evidence="2">Carbohydrate biosynthesis; gluconeogenesis.</text>
</comment>
<name>A0A8H2M8L0_9FIRM</name>
<dbReference type="EC" id="4.3.1.17" evidence="11"/>
<dbReference type="Pfam" id="PF03313">
    <property type="entry name" value="SDH_alpha"/>
    <property type="match status" value="1"/>
</dbReference>
<gene>
    <name evidence="13" type="primary">sdhA</name>
    <name evidence="13" type="ORF">NCTC13150_01707</name>
</gene>
<keyword evidence="6 11" id="KW-0479">Metal-binding</keyword>
<comment type="cofactor">
    <cofactor evidence="1 11">
        <name>[4Fe-4S] cluster</name>
        <dbReference type="ChEBI" id="CHEBI:49883"/>
    </cofactor>
</comment>
<evidence type="ECO:0000256" key="7">
    <source>
        <dbReference type="ARBA" id="ARBA00023004"/>
    </source>
</evidence>
<reference evidence="13 14" key="1">
    <citation type="submission" date="2019-02" db="EMBL/GenBank/DDBJ databases">
        <authorList>
            <consortium name="Pathogen Informatics"/>
        </authorList>
    </citation>
    <scope>NUCLEOTIDE SEQUENCE [LARGE SCALE GENOMIC DNA]</scope>
    <source>
        <strain evidence="13 14">3012STDY7089603</strain>
    </source>
</reference>
<protein>
    <recommendedName>
        <fullName evidence="11">L-serine dehydratase</fullName>
        <ecNumber evidence="11">4.3.1.17</ecNumber>
    </recommendedName>
</protein>
<dbReference type="EMBL" id="CAACYI010000001">
    <property type="protein sequence ID" value="VFB17122.1"/>
    <property type="molecule type" value="Genomic_DNA"/>
</dbReference>
<keyword evidence="8 11" id="KW-0411">Iron-sulfur</keyword>
<keyword evidence="5 11" id="KW-0004">4Fe-4S</keyword>
<evidence type="ECO:0000256" key="2">
    <source>
        <dbReference type="ARBA" id="ARBA00004742"/>
    </source>
</evidence>
<dbReference type="PANTHER" id="PTHR30182">
    <property type="entry name" value="L-SERINE DEHYDRATASE"/>
    <property type="match status" value="1"/>
</dbReference>
<dbReference type="NCBIfam" id="TIGR00718">
    <property type="entry name" value="sda_alpha"/>
    <property type="match status" value="1"/>
</dbReference>
<evidence type="ECO:0000313" key="13">
    <source>
        <dbReference type="EMBL" id="VFB17122.1"/>
    </source>
</evidence>
<dbReference type="GO" id="GO:0046872">
    <property type="term" value="F:metal ion binding"/>
    <property type="evidence" value="ECO:0007669"/>
    <property type="project" value="UniProtKB-KW"/>
</dbReference>
<evidence type="ECO:0000259" key="12">
    <source>
        <dbReference type="Pfam" id="PF03313"/>
    </source>
</evidence>
<sequence>MLTSTSEIIKYCQEEGISFPEMVLRDEVEKFETDPKEILEELGRMLDVMEESTQNYLDHPSDLGLGMINGFAYKMMGYRDQDSLVGSDLVQAMAMALSTFETNSSMGRIVAAPTAGSAGILPAALMYIKAKEGTSREDLVEGLLVSVGLGQIIGYYASFAGAEGGCQAECGSAAAMAAGCLVYLKKGNLDQVFQAASIALVNVLGLVCDPIAGLVEYPCTFRNASGLMNALISADMALAGAKSVVPFEEVAQAMKEVGDAMVESLRETGTGGLAATKTGSQIRKDFFKKNGVHID</sequence>
<dbReference type="Proteomes" id="UP000377798">
    <property type="component" value="Unassembled WGS sequence"/>
</dbReference>
<dbReference type="GO" id="GO:0006094">
    <property type="term" value="P:gluconeogenesis"/>
    <property type="evidence" value="ECO:0007669"/>
    <property type="project" value="UniProtKB-KW"/>
</dbReference>
<dbReference type="GO" id="GO:0051539">
    <property type="term" value="F:4 iron, 4 sulfur cluster binding"/>
    <property type="evidence" value="ECO:0007669"/>
    <property type="project" value="UniProtKB-UniRule"/>
</dbReference>
<evidence type="ECO:0000256" key="5">
    <source>
        <dbReference type="ARBA" id="ARBA00022485"/>
    </source>
</evidence>
<dbReference type="InterPro" id="IPR004642">
    <property type="entry name" value="Ser_deHydtase_asu"/>
</dbReference>
<evidence type="ECO:0000256" key="4">
    <source>
        <dbReference type="ARBA" id="ARBA00022432"/>
    </source>
</evidence>
<keyword evidence="9 11" id="KW-0456">Lyase</keyword>
<dbReference type="InterPro" id="IPR051318">
    <property type="entry name" value="Fe-S_L-Ser"/>
</dbReference>
<evidence type="ECO:0000256" key="6">
    <source>
        <dbReference type="ARBA" id="ARBA00022723"/>
    </source>
</evidence>
<evidence type="ECO:0000256" key="8">
    <source>
        <dbReference type="ARBA" id="ARBA00023014"/>
    </source>
</evidence>
<keyword evidence="7 11" id="KW-0408">Iron</keyword>
<dbReference type="AlphaFoldDB" id="A0A8H2M8L0"/>
<evidence type="ECO:0000256" key="11">
    <source>
        <dbReference type="RuleBase" id="RU366059"/>
    </source>
</evidence>
<evidence type="ECO:0000256" key="3">
    <source>
        <dbReference type="ARBA" id="ARBA00008636"/>
    </source>
</evidence>
<proteinExistence type="inferred from homology"/>
<evidence type="ECO:0000256" key="1">
    <source>
        <dbReference type="ARBA" id="ARBA00001966"/>
    </source>
</evidence>
<dbReference type="InterPro" id="IPR005130">
    <property type="entry name" value="Ser_deHydtase-like_asu"/>
</dbReference>
<comment type="similarity">
    <text evidence="3 11">Belongs to the iron-sulfur dependent L-serine dehydratase family.</text>
</comment>
<dbReference type="PANTHER" id="PTHR30182:SF1">
    <property type="entry name" value="L-SERINE DEHYDRATASE 1"/>
    <property type="match status" value="1"/>
</dbReference>
<evidence type="ECO:0000256" key="9">
    <source>
        <dbReference type="ARBA" id="ARBA00023239"/>
    </source>
</evidence>
<comment type="caution">
    <text evidence="13">The sequence shown here is derived from an EMBL/GenBank/DDBJ whole genome shotgun (WGS) entry which is preliminary data.</text>
</comment>
<organism evidence="13 14">
    <name type="scientific">Urinicoccus massiliensis</name>
    <dbReference type="NCBI Taxonomy" id="1723382"/>
    <lineage>
        <taxon>Bacteria</taxon>
        <taxon>Bacillati</taxon>
        <taxon>Bacillota</taxon>
        <taxon>Tissierellia</taxon>
        <taxon>Tissierellales</taxon>
        <taxon>Peptoniphilaceae</taxon>
        <taxon>Urinicoccus</taxon>
    </lineage>
</organism>
<feature type="domain" description="Serine dehydratase-like alpha subunit" evidence="12">
    <location>
        <begin position="14"/>
        <end position="274"/>
    </location>
</feature>
<evidence type="ECO:0000313" key="14">
    <source>
        <dbReference type="Proteomes" id="UP000377798"/>
    </source>
</evidence>
<keyword evidence="14" id="KW-1185">Reference proteome</keyword>
<evidence type="ECO:0000256" key="10">
    <source>
        <dbReference type="ARBA" id="ARBA00049406"/>
    </source>
</evidence>
<keyword evidence="4 11" id="KW-0312">Gluconeogenesis</keyword>
<dbReference type="RefSeq" id="WP_072469955.1">
    <property type="nucleotide sequence ID" value="NZ_CAACYI010000001.1"/>
</dbReference>
<dbReference type="GO" id="GO:0003941">
    <property type="term" value="F:L-serine ammonia-lyase activity"/>
    <property type="evidence" value="ECO:0007669"/>
    <property type="project" value="UniProtKB-UniRule"/>
</dbReference>
<comment type="catalytic activity">
    <reaction evidence="10 11">
        <text>L-serine = pyruvate + NH4(+)</text>
        <dbReference type="Rhea" id="RHEA:19169"/>
        <dbReference type="ChEBI" id="CHEBI:15361"/>
        <dbReference type="ChEBI" id="CHEBI:28938"/>
        <dbReference type="ChEBI" id="CHEBI:33384"/>
        <dbReference type="EC" id="4.3.1.17"/>
    </reaction>
</comment>